<dbReference type="InterPro" id="IPR011045">
    <property type="entry name" value="N2O_reductase_N"/>
</dbReference>
<feature type="domain" description="YNCE-like beta-propeller" evidence="3">
    <location>
        <begin position="181"/>
        <end position="330"/>
    </location>
</feature>
<dbReference type="EMBL" id="CABFVA020000100">
    <property type="protein sequence ID" value="VVM07556.1"/>
    <property type="molecule type" value="Genomic_DNA"/>
</dbReference>
<dbReference type="SMART" id="SM00320">
    <property type="entry name" value="WD40"/>
    <property type="match status" value="3"/>
</dbReference>
<organism evidence="4 5">
    <name type="scientific">Methylacidimicrobium tartarophylax</name>
    <dbReference type="NCBI Taxonomy" id="1041768"/>
    <lineage>
        <taxon>Bacteria</taxon>
        <taxon>Pseudomonadati</taxon>
        <taxon>Verrucomicrobiota</taxon>
        <taxon>Methylacidimicrobium</taxon>
    </lineage>
</organism>
<reference evidence="4 5" key="1">
    <citation type="submission" date="2019-09" db="EMBL/GenBank/DDBJ databases">
        <authorList>
            <person name="Cremers G."/>
        </authorList>
    </citation>
    <scope>NUCLEOTIDE SEQUENCE [LARGE SCALE GENOMIC DNA]</scope>
    <source>
        <strain evidence="4">4A</strain>
    </source>
</reference>
<keyword evidence="1" id="KW-0732">Signal</keyword>
<sequence>MEDRTGLLSLPVLLGKTMLMRKVGVVLPGAWRRCGPVIAVFTIIAWLVTANQGEAATAYVSVESVGVVAINLEKMAITRRFALRKSGPRGIGITRDGRYVVTADKESQDVAVIDRKSGHLVRRIPIGPKPEFLKFSLDGRHFFVAHEPASEGPPPKGPQTEAEKKAQKKAQEEAAEKTPAQIVEIDVASWQVVRTFSASLDTEGIEISADGKKLLCANESEDSLRVYDLETGGEVRRVDLRPYGSRPRGVKRSPDGSEYLVSLESSGNVIVLDKDLNFLASVPTAAGPYGISFDPEGKHFLVAASRAEKLQVFDTRSRKLVKEMKVGKRCWHFTFTPDGERILAACGRSNEVLVFDAKSYRLVKVLGGIPLPWGIATYPRAYGSLDFP</sequence>
<accession>A0A5E6MF03</accession>
<evidence type="ECO:0000313" key="5">
    <source>
        <dbReference type="Proteomes" id="UP000334923"/>
    </source>
</evidence>
<dbReference type="InterPro" id="IPR048433">
    <property type="entry name" value="YNCE-like_beta-prop"/>
</dbReference>
<protein>
    <recommendedName>
        <fullName evidence="3">YNCE-like beta-propeller domain-containing protein</fullName>
    </recommendedName>
</protein>
<dbReference type="Proteomes" id="UP000334923">
    <property type="component" value="Unassembled WGS sequence"/>
</dbReference>
<evidence type="ECO:0000313" key="4">
    <source>
        <dbReference type="EMBL" id="VVM07556.1"/>
    </source>
</evidence>
<dbReference type="InterPro" id="IPR015943">
    <property type="entry name" value="WD40/YVTN_repeat-like_dom_sf"/>
</dbReference>
<dbReference type="PANTHER" id="PTHR47197">
    <property type="entry name" value="PROTEIN NIRF"/>
    <property type="match status" value="1"/>
</dbReference>
<dbReference type="Gene3D" id="2.130.10.10">
    <property type="entry name" value="YVTN repeat-like/Quinoprotein amine dehydrogenase"/>
    <property type="match status" value="2"/>
</dbReference>
<dbReference type="InterPro" id="IPR051200">
    <property type="entry name" value="Host-pathogen_enzymatic-act"/>
</dbReference>
<dbReference type="AlphaFoldDB" id="A0A5E6MF03"/>
<dbReference type="PANTHER" id="PTHR47197:SF3">
    <property type="entry name" value="DIHYDRO-HEME D1 DEHYDROGENASE"/>
    <property type="match status" value="1"/>
</dbReference>
<feature type="compositionally biased region" description="Basic and acidic residues" evidence="2">
    <location>
        <begin position="161"/>
        <end position="176"/>
    </location>
</feature>
<gene>
    <name evidence="4" type="ORF">MAMT_01803</name>
</gene>
<dbReference type="InterPro" id="IPR001680">
    <property type="entry name" value="WD40_rpt"/>
</dbReference>
<dbReference type="Pfam" id="PF21783">
    <property type="entry name" value="YNCE"/>
    <property type="match status" value="1"/>
</dbReference>
<dbReference type="SUPFAM" id="SSF50974">
    <property type="entry name" value="Nitrous oxide reductase, N-terminal domain"/>
    <property type="match status" value="1"/>
</dbReference>
<feature type="region of interest" description="Disordered" evidence="2">
    <location>
        <begin position="146"/>
        <end position="177"/>
    </location>
</feature>
<name>A0A5E6MF03_9BACT</name>
<keyword evidence="5" id="KW-1185">Reference proteome</keyword>
<proteinExistence type="predicted"/>
<evidence type="ECO:0000259" key="3">
    <source>
        <dbReference type="Pfam" id="PF21783"/>
    </source>
</evidence>
<evidence type="ECO:0000256" key="2">
    <source>
        <dbReference type="SAM" id="MobiDB-lite"/>
    </source>
</evidence>
<evidence type="ECO:0000256" key="1">
    <source>
        <dbReference type="ARBA" id="ARBA00022729"/>
    </source>
</evidence>